<sequence>MASAQTNSSTFTCFPCLPPELRQQIWREALPDNFSPALYPYKKGCWCPRQIPRSDPRWHELSHIDFEFRNDLLDHVQVKVQLTFVNREARNVALSWACKQPDIQMRFLEERQCQVFALPFKQERDALYVPLDKVHGFLVEPIDRSFEPDLLDQGCEVLPHVDRVAVPEALLQIDPSAIPDMFLHYYWLEELIIIVGEQPEWEDDDVQVHRRWEFEDIQGKVLCWDGEHGRFEWRGENGIGDEAISRQLQDVGKQLYEPLTSNHTSKFEIRAAVAIRR</sequence>
<dbReference type="EMBL" id="SPNV01000039">
    <property type="protein sequence ID" value="KAF5864106.1"/>
    <property type="molecule type" value="Genomic_DNA"/>
</dbReference>
<dbReference type="InterPro" id="IPR045518">
    <property type="entry name" value="2EXR"/>
</dbReference>
<evidence type="ECO:0000313" key="3">
    <source>
        <dbReference type="EMBL" id="KAF5864106.1"/>
    </source>
</evidence>
<accession>A0A8H6E987</accession>
<evidence type="ECO:0000259" key="1">
    <source>
        <dbReference type="Pfam" id="PF20150"/>
    </source>
</evidence>
<feature type="domain" description="2EXR" evidence="1">
    <location>
        <begin position="11"/>
        <end position="127"/>
    </location>
</feature>
<dbReference type="Pfam" id="PF20150">
    <property type="entry name" value="2EXR"/>
    <property type="match status" value="1"/>
</dbReference>
<keyword evidence="4" id="KW-1185">Reference proteome</keyword>
<dbReference type="AlphaFoldDB" id="A0A5N7CHT6"/>
<organism evidence="2">
    <name type="scientific">Petromyces alliaceus</name>
    <name type="common">Aspergillus alliaceus</name>
    <dbReference type="NCBI Taxonomy" id="209559"/>
    <lineage>
        <taxon>Eukaryota</taxon>
        <taxon>Fungi</taxon>
        <taxon>Dikarya</taxon>
        <taxon>Ascomycota</taxon>
        <taxon>Pezizomycotina</taxon>
        <taxon>Eurotiomycetes</taxon>
        <taxon>Eurotiomycetidae</taxon>
        <taxon>Eurotiales</taxon>
        <taxon>Aspergillaceae</taxon>
        <taxon>Aspergillus</taxon>
        <taxon>Aspergillus subgen. Circumdati</taxon>
    </lineage>
</organism>
<dbReference type="Proteomes" id="UP000541154">
    <property type="component" value="Unassembled WGS sequence"/>
</dbReference>
<dbReference type="EMBL" id="ML735227">
    <property type="protein sequence ID" value="KAE8393752.1"/>
    <property type="molecule type" value="Genomic_DNA"/>
</dbReference>
<proteinExistence type="predicted"/>
<dbReference type="OrthoDB" id="3546385at2759"/>
<protein>
    <recommendedName>
        <fullName evidence="1">2EXR domain-containing protein</fullName>
    </recommendedName>
</protein>
<dbReference type="Proteomes" id="UP000326877">
    <property type="component" value="Unassembled WGS sequence"/>
</dbReference>
<accession>A0A5N7CHT6</accession>
<reference evidence="3 4" key="1">
    <citation type="submission" date="2019-04" db="EMBL/GenBank/DDBJ databases">
        <title>Aspergillus burnettii sp. nov., novel species from soil in southeast Queensland.</title>
        <authorList>
            <person name="Gilchrist C.L.M."/>
            <person name="Pitt J.I."/>
            <person name="Lange L."/>
            <person name="Lacey H.J."/>
            <person name="Vuong D."/>
            <person name="Midgley D.J."/>
            <person name="Greenfield P."/>
            <person name="Bradbury M."/>
            <person name="Lacey E."/>
            <person name="Busk P.K."/>
            <person name="Pilgaard B."/>
            <person name="Chooi Y.H."/>
            <person name="Piggott A.M."/>
        </authorList>
    </citation>
    <scope>NUCLEOTIDE SEQUENCE [LARGE SCALE GENOMIC DNA]</scope>
    <source>
        <strain evidence="3 4">FRR 5400</strain>
    </source>
</reference>
<reference evidence="2" key="2">
    <citation type="submission" date="2019-04" db="EMBL/GenBank/DDBJ databases">
        <title>Friends and foes A comparative genomics studyof 23 Aspergillus species from section Flavi.</title>
        <authorList>
            <consortium name="DOE Joint Genome Institute"/>
            <person name="Kjaerbolling I."/>
            <person name="Vesth T."/>
            <person name="Frisvad J.C."/>
            <person name="Nybo J.L."/>
            <person name="Theobald S."/>
            <person name="Kildgaard S."/>
            <person name="Isbrandt T."/>
            <person name="Kuo A."/>
            <person name="Sato A."/>
            <person name="Lyhne E.K."/>
            <person name="Kogle M.E."/>
            <person name="Wiebenga A."/>
            <person name="Kun R.S."/>
            <person name="Lubbers R.J."/>
            <person name="Makela M.R."/>
            <person name="Barry K."/>
            <person name="Chovatia M."/>
            <person name="Clum A."/>
            <person name="Daum C."/>
            <person name="Haridas S."/>
            <person name="He G."/>
            <person name="LaButti K."/>
            <person name="Lipzen A."/>
            <person name="Mondo S."/>
            <person name="Riley R."/>
            <person name="Salamov A."/>
            <person name="Simmons B.A."/>
            <person name="Magnuson J.K."/>
            <person name="Henrissat B."/>
            <person name="Mortensen U.H."/>
            <person name="Larsen T.O."/>
            <person name="Devries R.P."/>
            <person name="Grigoriev I.V."/>
            <person name="Machida M."/>
            <person name="Baker S.E."/>
            <person name="Andersen M.R."/>
        </authorList>
    </citation>
    <scope>NUCLEOTIDE SEQUENCE [LARGE SCALE GENOMIC DNA]</scope>
    <source>
        <strain evidence="2">IBT 14317</strain>
    </source>
</reference>
<evidence type="ECO:0000313" key="2">
    <source>
        <dbReference type="EMBL" id="KAE8393752.1"/>
    </source>
</evidence>
<gene>
    <name evidence="2" type="ORF">BDV23DRAFT_180201</name>
    <name evidence="3" type="ORF">ETB97_008512</name>
</gene>
<name>A0A5N7CHT6_PETAA</name>
<evidence type="ECO:0000313" key="4">
    <source>
        <dbReference type="Proteomes" id="UP000541154"/>
    </source>
</evidence>